<dbReference type="InterPro" id="IPR051354">
    <property type="entry name" value="Transposase_27_IS1"/>
</dbReference>
<dbReference type="EMBL" id="JACXAD010000007">
    <property type="protein sequence ID" value="MBD2767959.1"/>
    <property type="molecule type" value="Genomic_DNA"/>
</dbReference>
<sequence length="143" mass="16336">MAPIQAPACPKCESKEATKSGVVNDRQRFKCKHCGYHYTVAKVGREVSPYYVVKALQLYIEGVGYREIERLLGVSHVSVMNWVKKYGVRAPRQTDYHPTYKIFNQSELAAFFQVPGNLKGAGMIVTELGDKFMVIRWERFRTA</sequence>
<comment type="caution">
    <text evidence="1">The sequence shown here is derived from an EMBL/GenBank/DDBJ whole genome shotgun (WGS) entry which is preliminary data.</text>
</comment>
<dbReference type="PANTHER" id="PTHR33293:SF2">
    <property type="entry name" value="TRANSPOSASE"/>
    <property type="match status" value="1"/>
</dbReference>
<gene>
    <name evidence="1" type="ORF">IC235_08640</name>
</gene>
<dbReference type="InterPro" id="IPR009057">
    <property type="entry name" value="Homeodomain-like_sf"/>
</dbReference>
<name>A0A927BD48_9BACT</name>
<protein>
    <submittedName>
        <fullName evidence="1">IS1 family transposase</fullName>
    </submittedName>
</protein>
<dbReference type="SUPFAM" id="SSF46689">
    <property type="entry name" value="Homeodomain-like"/>
    <property type="match status" value="1"/>
</dbReference>
<dbReference type="AlphaFoldDB" id="A0A927BD48"/>
<organism evidence="1 2">
    <name type="scientific">Hymenobacter montanus</name>
    <dbReference type="NCBI Taxonomy" id="2771359"/>
    <lineage>
        <taxon>Bacteria</taxon>
        <taxon>Pseudomonadati</taxon>
        <taxon>Bacteroidota</taxon>
        <taxon>Cytophagia</taxon>
        <taxon>Cytophagales</taxon>
        <taxon>Hymenobacteraceae</taxon>
        <taxon>Hymenobacter</taxon>
    </lineage>
</organism>
<dbReference type="Proteomes" id="UP000612233">
    <property type="component" value="Unassembled WGS sequence"/>
</dbReference>
<reference evidence="1" key="1">
    <citation type="submission" date="2020-09" db="EMBL/GenBank/DDBJ databases">
        <authorList>
            <person name="Kim M.K."/>
        </authorList>
    </citation>
    <scope>NUCLEOTIDE SEQUENCE</scope>
    <source>
        <strain evidence="1">BT664</strain>
    </source>
</reference>
<evidence type="ECO:0000313" key="2">
    <source>
        <dbReference type="Proteomes" id="UP000612233"/>
    </source>
</evidence>
<keyword evidence="2" id="KW-1185">Reference proteome</keyword>
<evidence type="ECO:0000313" key="1">
    <source>
        <dbReference type="EMBL" id="MBD2767959.1"/>
    </source>
</evidence>
<dbReference type="RefSeq" id="WP_191004773.1">
    <property type="nucleotide sequence ID" value="NZ_JACXAD010000007.1"/>
</dbReference>
<proteinExistence type="predicted"/>
<dbReference type="PANTHER" id="PTHR33293">
    <property type="entry name" value="INSERTION ELEMENT IS1 1 PROTEIN INSB-RELATED"/>
    <property type="match status" value="1"/>
</dbReference>
<accession>A0A927BD48</accession>